<organism evidence="2">
    <name type="scientific">hydrothermal vent metagenome</name>
    <dbReference type="NCBI Taxonomy" id="652676"/>
    <lineage>
        <taxon>unclassified sequences</taxon>
        <taxon>metagenomes</taxon>
        <taxon>ecological metagenomes</taxon>
    </lineage>
</organism>
<keyword evidence="2" id="KW-0238">DNA-binding</keyword>
<evidence type="ECO:0000259" key="1">
    <source>
        <dbReference type="Pfam" id="PF10543"/>
    </source>
</evidence>
<dbReference type="Pfam" id="PF10543">
    <property type="entry name" value="ORF6N"/>
    <property type="match status" value="1"/>
</dbReference>
<feature type="domain" description="KilA-N DNA-binding" evidence="1">
    <location>
        <begin position="14"/>
        <end position="91"/>
    </location>
</feature>
<protein>
    <submittedName>
        <fullName evidence="2">Putative DNA-binding protein in cluster with Type I restriction-modification system</fullName>
    </submittedName>
</protein>
<dbReference type="InterPro" id="IPR018873">
    <property type="entry name" value="KilA-N_DNA-bd_domain"/>
</dbReference>
<accession>A0A1W1CRR1</accession>
<gene>
    <name evidence="2" type="ORF">MNB_SM-5-250</name>
</gene>
<evidence type="ECO:0000313" key="2">
    <source>
        <dbReference type="EMBL" id="SFV68568.1"/>
    </source>
</evidence>
<dbReference type="GO" id="GO:0003677">
    <property type="term" value="F:DNA binding"/>
    <property type="evidence" value="ECO:0007669"/>
    <property type="project" value="UniProtKB-KW"/>
</dbReference>
<dbReference type="EMBL" id="FPHH01000113">
    <property type="protein sequence ID" value="SFV68568.1"/>
    <property type="molecule type" value="Genomic_DNA"/>
</dbReference>
<sequence>MNDLSVIDNSDIENKIFTIRGVQVMLDRDLASFNQAVKRNIQRFPQNFRFQLTKEELDDLRSQNVTFKENLNTKYLPYAFTEFGVSMLSAVLKSDIAIEISIKIIESFVNMRKIISSNSLMYERFERIEQRLSIHDANFEKIFKAIEDKSLQPQQGIFYNGEIFDAYTFATNLIKSAKKSIVLIDNYIDETTLTILSKNQKSNTTIYTSKISKQLRLDIEKYNQQYKKIELKKFNLSHDRFLIIDDAEVYHIGASLKDLGKKWFAFSKMDINSFEIMRKLQ</sequence>
<name>A0A1W1CRR1_9ZZZZ</name>
<dbReference type="AlphaFoldDB" id="A0A1W1CRR1"/>
<proteinExistence type="predicted"/>
<reference evidence="2" key="1">
    <citation type="submission" date="2016-10" db="EMBL/GenBank/DDBJ databases">
        <authorList>
            <person name="de Groot N.N."/>
        </authorList>
    </citation>
    <scope>NUCLEOTIDE SEQUENCE</scope>
</reference>